<gene>
    <name evidence="7" type="ORF">M0R45_032018</name>
</gene>
<evidence type="ECO:0000259" key="6">
    <source>
        <dbReference type="Pfam" id="PF25597"/>
    </source>
</evidence>
<dbReference type="EMBL" id="JBEDUW010000006">
    <property type="protein sequence ID" value="KAK9923609.1"/>
    <property type="molecule type" value="Genomic_DNA"/>
</dbReference>
<dbReference type="InterPro" id="IPR025724">
    <property type="entry name" value="GAG-pre-integrase_dom"/>
</dbReference>
<feature type="compositionally biased region" description="Polar residues" evidence="2">
    <location>
        <begin position="369"/>
        <end position="383"/>
    </location>
</feature>
<evidence type="ECO:0000313" key="7">
    <source>
        <dbReference type="EMBL" id="KAK9923609.1"/>
    </source>
</evidence>
<proteinExistence type="predicted"/>
<evidence type="ECO:0000256" key="2">
    <source>
        <dbReference type="SAM" id="MobiDB-lite"/>
    </source>
</evidence>
<dbReference type="Pfam" id="PF25597">
    <property type="entry name" value="SH3_retrovirus"/>
    <property type="match status" value="1"/>
</dbReference>
<dbReference type="Pfam" id="PF22936">
    <property type="entry name" value="Pol_BBD"/>
    <property type="match status" value="1"/>
</dbReference>
<dbReference type="InterPro" id="IPR057670">
    <property type="entry name" value="SH3_retrovirus"/>
</dbReference>
<evidence type="ECO:0000313" key="8">
    <source>
        <dbReference type="Proteomes" id="UP001457282"/>
    </source>
</evidence>
<name>A0AAW1WJC3_RUBAR</name>
<sequence>MVDTVENPEQSKQKHNIMINTTLTMKEYNQIKALLKNQNGNNKPLANATGIFTPNCDIAHHDPHSTLYWIVDSGATDHVSHLPPTHNKFKGSHGFVGLPNGGKAAIESVGTFKLSQDLSLDNVLHVPNFQVSLISDMDTGRTIGLGKHHNGLYYLTAAQNPHLANHINRTSDLWHQRLGHPSAAPLHNLSENFPDIIFDSKHVCEHTCTHTPQQNGVVERKHRHLLNVARALRFQANLPLNFWGESVQTACYLINRLPTPLLSHKSPYELLHNTSPNYSNLRVFGCLCFATNLTPDNKFDVRSHRCIFIGYPLGQKGYRVYDLKNRKFFTSRDVTFHENIFPLIKLPPENQEDHPVLPTPFGPNHFELISQTQPNPSLSTQPSLDPDTHSPHPNLVSSQTATTNPIPTPPTSTPATTPTRSPTPPPSLSSSIPNTEPQTLINPNPTPLKVYTRRSTTTDAATKSTSPAMSTPADVPSPADVSSPVSPPSPPPSPISTNQSIPSESPLQLDHQSSSPAPDHIPSTIPEPRRSSRPHQPPPYLRDYKTNHAALLGSDISSSSLSGTRYPLQRYISYSGLSDKYRSFVHNVSQLIEPANYEQAKHDSQWVAAMNSEIQALEDNHTWSMVSLPPGQRPIGCKWVFKIKYNADGSIERYKARLVAKGFNQREGIDYKDTFAPVAKLLTVRCLLAVAAVRDWPLHQMDVQNAFLHGELTEEVYMLPPPGYRRQGENVVCQLNKSLYGLKQASRSWFRRFSSAIQEIGFQQSKADYSLFTQVRGNSITVVLLYVDDMVITGNNETAINDLKKFLNSCFKIKDLGSLKYFLGIEVARSKAGITVCQRKYTLDILEETGLLGAKPANLPMEPDLVLADTGSEILKDPTRYRRLVGKLIYLTISRPDITYSVNTLSQFMQEPKIHHLKAAHRLLQYLKAAPGQGLLFPSSSPLHLIGYCDADWARCPITRRSVTGYCIFLGKSLVSWKSKKQATVSRSSAEAEYRSMAAAACELTWLRYLLTDLHVPHPQPAKLFCDNQAALHIAANPVYHERTKHIELDCHTVRERIQRGEVKTAYMQTGKQIADLFTKPLRAPAFHTHLSKLGVIDIHTPT</sequence>
<feature type="domain" description="GAG-pre-integrase" evidence="4">
    <location>
        <begin position="151"/>
        <end position="206"/>
    </location>
</feature>
<dbReference type="Proteomes" id="UP001457282">
    <property type="component" value="Unassembled WGS sequence"/>
</dbReference>
<evidence type="ECO:0000259" key="4">
    <source>
        <dbReference type="Pfam" id="PF13976"/>
    </source>
</evidence>
<dbReference type="InterPro" id="IPR054722">
    <property type="entry name" value="PolX-like_BBD"/>
</dbReference>
<dbReference type="InterPro" id="IPR036397">
    <property type="entry name" value="RNaseH_sf"/>
</dbReference>
<evidence type="ECO:0000259" key="5">
    <source>
        <dbReference type="Pfam" id="PF22936"/>
    </source>
</evidence>
<reference evidence="7 8" key="1">
    <citation type="journal article" date="2023" name="G3 (Bethesda)">
        <title>A chromosome-length genome assembly and annotation of blackberry (Rubus argutus, cv. 'Hillquist').</title>
        <authorList>
            <person name="Bruna T."/>
            <person name="Aryal R."/>
            <person name="Dudchenko O."/>
            <person name="Sargent D.J."/>
            <person name="Mead D."/>
            <person name="Buti M."/>
            <person name="Cavallini A."/>
            <person name="Hytonen T."/>
            <person name="Andres J."/>
            <person name="Pham M."/>
            <person name="Weisz D."/>
            <person name="Mascagni F."/>
            <person name="Usai G."/>
            <person name="Natali L."/>
            <person name="Bassil N."/>
            <person name="Fernandez G.E."/>
            <person name="Lomsadze A."/>
            <person name="Armour M."/>
            <person name="Olukolu B."/>
            <person name="Poorten T."/>
            <person name="Britton C."/>
            <person name="Davik J."/>
            <person name="Ashrafi H."/>
            <person name="Aiden E.L."/>
            <person name="Borodovsky M."/>
            <person name="Worthington M."/>
        </authorList>
    </citation>
    <scope>NUCLEOTIDE SEQUENCE [LARGE SCALE GENOMIC DNA]</scope>
    <source>
        <strain evidence="7">PI 553951</strain>
    </source>
</reference>
<dbReference type="Pfam" id="PF13976">
    <property type="entry name" value="gag_pre-integrs"/>
    <property type="match status" value="1"/>
</dbReference>
<dbReference type="Gene3D" id="3.30.420.10">
    <property type="entry name" value="Ribonuclease H-like superfamily/Ribonuclease H"/>
    <property type="match status" value="1"/>
</dbReference>
<dbReference type="Pfam" id="PF07727">
    <property type="entry name" value="RVT_2"/>
    <property type="match status" value="1"/>
</dbReference>
<protein>
    <recommendedName>
        <fullName evidence="9">Integrase catalytic domain-containing protein</fullName>
    </recommendedName>
</protein>
<dbReference type="SUPFAM" id="SSF56672">
    <property type="entry name" value="DNA/RNA polymerases"/>
    <property type="match status" value="1"/>
</dbReference>
<organism evidence="7 8">
    <name type="scientific">Rubus argutus</name>
    <name type="common">Southern blackberry</name>
    <dbReference type="NCBI Taxonomy" id="59490"/>
    <lineage>
        <taxon>Eukaryota</taxon>
        <taxon>Viridiplantae</taxon>
        <taxon>Streptophyta</taxon>
        <taxon>Embryophyta</taxon>
        <taxon>Tracheophyta</taxon>
        <taxon>Spermatophyta</taxon>
        <taxon>Magnoliopsida</taxon>
        <taxon>eudicotyledons</taxon>
        <taxon>Gunneridae</taxon>
        <taxon>Pentapetalae</taxon>
        <taxon>rosids</taxon>
        <taxon>fabids</taxon>
        <taxon>Rosales</taxon>
        <taxon>Rosaceae</taxon>
        <taxon>Rosoideae</taxon>
        <taxon>Rosoideae incertae sedis</taxon>
        <taxon>Rubus</taxon>
    </lineage>
</organism>
<feature type="domain" description="Reverse transcriptase Ty1/copia-type" evidence="3">
    <location>
        <begin position="620"/>
        <end position="862"/>
    </location>
</feature>
<dbReference type="InterPro" id="IPR012337">
    <property type="entry name" value="RNaseH-like_sf"/>
</dbReference>
<dbReference type="PANTHER" id="PTHR11439">
    <property type="entry name" value="GAG-POL-RELATED RETROTRANSPOSON"/>
    <property type="match status" value="1"/>
</dbReference>
<dbReference type="AlphaFoldDB" id="A0AAW1WJC3"/>
<feature type="compositionally biased region" description="Polar residues" evidence="2">
    <location>
        <begin position="495"/>
        <end position="516"/>
    </location>
</feature>
<dbReference type="InterPro" id="IPR043502">
    <property type="entry name" value="DNA/RNA_pol_sf"/>
</dbReference>
<dbReference type="SUPFAM" id="SSF53098">
    <property type="entry name" value="Ribonuclease H-like"/>
    <property type="match status" value="1"/>
</dbReference>
<evidence type="ECO:0000256" key="1">
    <source>
        <dbReference type="ARBA" id="ARBA00022750"/>
    </source>
</evidence>
<feature type="compositionally biased region" description="Low complexity" evidence="2">
    <location>
        <begin position="453"/>
        <end position="484"/>
    </location>
</feature>
<keyword evidence="1" id="KW-0645">Protease</keyword>
<accession>A0AAW1WJC3</accession>
<dbReference type="GO" id="GO:0003676">
    <property type="term" value="F:nucleic acid binding"/>
    <property type="evidence" value="ECO:0007669"/>
    <property type="project" value="InterPro"/>
</dbReference>
<dbReference type="PANTHER" id="PTHR11439:SF494">
    <property type="entry name" value="CYSTEINE-RICH RLK (RECEPTOR-LIKE PROTEIN KINASE) 8"/>
    <property type="match status" value="1"/>
</dbReference>
<feature type="domain" description="Retrovirus-related Pol polyprotein from transposon TNT 1-94-like beta-barrel" evidence="5">
    <location>
        <begin position="69"/>
        <end position="135"/>
    </location>
</feature>
<feature type="compositionally biased region" description="Pro residues" evidence="2">
    <location>
        <begin position="485"/>
        <end position="494"/>
    </location>
</feature>
<comment type="caution">
    <text evidence="7">The sequence shown here is derived from an EMBL/GenBank/DDBJ whole genome shotgun (WGS) entry which is preliminary data.</text>
</comment>
<dbReference type="GO" id="GO:0004190">
    <property type="term" value="F:aspartic-type endopeptidase activity"/>
    <property type="evidence" value="ECO:0007669"/>
    <property type="project" value="UniProtKB-KW"/>
</dbReference>
<evidence type="ECO:0000259" key="3">
    <source>
        <dbReference type="Pfam" id="PF07727"/>
    </source>
</evidence>
<feature type="domain" description="Retroviral polymerase SH3-like" evidence="6">
    <location>
        <begin position="286"/>
        <end position="344"/>
    </location>
</feature>
<keyword evidence="1" id="KW-0064">Aspartyl protease</keyword>
<keyword evidence="1" id="KW-0378">Hydrolase</keyword>
<evidence type="ECO:0008006" key="9">
    <source>
        <dbReference type="Google" id="ProtNLM"/>
    </source>
</evidence>
<keyword evidence="8" id="KW-1185">Reference proteome</keyword>
<dbReference type="PRINTS" id="PR01217">
    <property type="entry name" value="PRICHEXTENSN"/>
</dbReference>
<dbReference type="InterPro" id="IPR013103">
    <property type="entry name" value="RVT_2"/>
</dbReference>
<dbReference type="CDD" id="cd09272">
    <property type="entry name" value="RNase_HI_RT_Ty1"/>
    <property type="match status" value="1"/>
</dbReference>
<feature type="region of interest" description="Disordered" evidence="2">
    <location>
        <begin position="347"/>
        <end position="543"/>
    </location>
</feature>